<dbReference type="AlphaFoldDB" id="A0A6A2ZMB5"/>
<evidence type="ECO:0000313" key="4">
    <source>
        <dbReference type="EMBL" id="KAE8692292.1"/>
    </source>
</evidence>
<organism evidence="4 5">
    <name type="scientific">Hibiscus syriacus</name>
    <name type="common">Rose of Sharon</name>
    <dbReference type="NCBI Taxonomy" id="106335"/>
    <lineage>
        <taxon>Eukaryota</taxon>
        <taxon>Viridiplantae</taxon>
        <taxon>Streptophyta</taxon>
        <taxon>Embryophyta</taxon>
        <taxon>Tracheophyta</taxon>
        <taxon>Spermatophyta</taxon>
        <taxon>Magnoliopsida</taxon>
        <taxon>eudicotyledons</taxon>
        <taxon>Gunneridae</taxon>
        <taxon>Pentapetalae</taxon>
        <taxon>rosids</taxon>
        <taxon>malvids</taxon>
        <taxon>Malvales</taxon>
        <taxon>Malvaceae</taxon>
        <taxon>Malvoideae</taxon>
        <taxon>Hibiscus</taxon>
    </lineage>
</organism>
<proteinExistence type="inferred from homology"/>
<feature type="signal peptide" evidence="3">
    <location>
        <begin position="1"/>
        <end position="22"/>
    </location>
</feature>
<sequence>MASNNILKLISILSLTISILLSFHPQTTFPFEIEDFDEEEEYVLDHPLIVSNIRSRSRFLTTSPKKDKIRKGAHCELNSYQDTCNGISVNSGTGILYCCKMHCRNVLRDRNNCGGCGNRCQFGQQMHCRNVLRDRNNCGGCGNRCQFGQLCCGGVCTGVVYNVDHCGKCDNRCSPGVKCEFGYCGYA</sequence>
<evidence type="ECO:0000256" key="1">
    <source>
        <dbReference type="ARBA" id="ARBA00006010"/>
    </source>
</evidence>
<gene>
    <name evidence="4" type="ORF">F3Y22_tig00110847pilonHSYRG00242</name>
</gene>
<dbReference type="Proteomes" id="UP000436088">
    <property type="component" value="Unassembled WGS sequence"/>
</dbReference>
<accession>A0A6A2ZMB5</accession>
<keyword evidence="5" id="KW-1185">Reference proteome</keyword>
<evidence type="ECO:0000256" key="3">
    <source>
        <dbReference type="SAM" id="SignalP"/>
    </source>
</evidence>
<feature type="chain" id="PRO_5025602492" evidence="3">
    <location>
        <begin position="23"/>
        <end position="187"/>
    </location>
</feature>
<evidence type="ECO:0000313" key="5">
    <source>
        <dbReference type="Proteomes" id="UP000436088"/>
    </source>
</evidence>
<dbReference type="EMBL" id="VEPZ02001137">
    <property type="protein sequence ID" value="KAE8692292.1"/>
    <property type="molecule type" value="Genomic_DNA"/>
</dbReference>
<keyword evidence="2 3" id="KW-0732">Signal</keyword>
<evidence type="ECO:0000256" key="2">
    <source>
        <dbReference type="ARBA" id="ARBA00022729"/>
    </source>
</evidence>
<reference evidence="4" key="1">
    <citation type="submission" date="2019-09" db="EMBL/GenBank/DDBJ databases">
        <title>Draft genome information of white flower Hibiscus syriacus.</title>
        <authorList>
            <person name="Kim Y.-M."/>
        </authorList>
    </citation>
    <scope>NUCLEOTIDE SEQUENCE [LARGE SCALE GENOMIC DNA]</scope>
    <source>
        <strain evidence="4">YM2019G1</strain>
    </source>
</reference>
<dbReference type="Pfam" id="PF04885">
    <property type="entry name" value="Stig1"/>
    <property type="match status" value="2"/>
</dbReference>
<name>A0A6A2ZMB5_HIBSY</name>
<dbReference type="PANTHER" id="PTHR33227:SF6">
    <property type="entry name" value="PROTEIN GRIM REAPER"/>
    <property type="match status" value="1"/>
</dbReference>
<comment type="similarity">
    <text evidence="1">Belongs to the STIG1 family.</text>
</comment>
<dbReference type="PANTHER" id="PTHR33227">
    <property type="entry name" value="STIGMA-SPECIFIC STIG1-LIKE PROTEIN 3"/>
    <property type="match status" value="1"/>
</dbReference>
<protein>
    <submittedName>
        <fullName evidence="4">Protein STIG1</fullName>
    </submittedName>
</protein>
<comment type="caution">
    <text evidence="4">The sequence shown here is derived from an EMBL/GenBank/DDBJ whole genome shotgun (WGS) entry which is preliminary data.</text>
</comment>
<dbReference type="InterPro" id="IPR006969">
    <property type="entry name" value="Stig-like"/>
</dbReference>